<evidence type="ECO:0000256" key="7">
    <source>
        <dbReference type="SAM" id="Phobius"/>
    </source>
</evidence>
<sequence length="136" mass="15133">MRKFLSTNYSDGAFNFAMLLLRLSFGALLIVNHGIPHLMHFGYYAHNFYNLLGIGSRNSLLLVIFAEVFCSIFVVLGLFTRLTVIPPLIVMLVALFMVHAHQPFEKSELAVLYGTAFMAILFCGPGKISIDGMTRG</sequence>
<feature type="transmembrane region" description="Helical" evidence="7">
    <location>
        <begin position="59"/>
        <end position="79"/>
    </location>
</feature>
<reference evidence="8 9" key="1">
    <citation type="submission" date="2018-08" db="EMBL/GenBank/DDBJ databases">
        <title>Chitinophagaceae sp. K23C18032701, a novel bacterium isolated from forest soil.</title>
        <authorList>
            <person name="Wang C."/>
        </authorList>
    </citation>
    <scope>NUCLEOTIDE SEQUENCE [LARGE SCALE GENOMIC DNA]</scope>
    <source>
        <strain evidence="8 9">K23C18032701</strain>
    </source>
</reference>
<dbReference type="InterPro" id="IPR032808">
    <property type="entry name" value="DoxX"/>
</dbReference>
<comment type="caution">
    <text evidence="8">The sequence shown here is derived from an EMBL/GenBank/DDBJ whole genome shotgun (WGS) entry which is preliminary data.</text>
</comment>
<keyword evidence="9" id="KW-1185">Reference proteome</keyword>
<keyword evidence="4 7" id="KW-0812">Transmembrane</keyword>
<evidence type="ECO:0000256" key="1">
    <source>
        <dbReference type="ARBA" id="ARBA00004651"/>
    </source>
</evidence>
<dbReference type="PANTHER" id="PTHR33452">
    <property type="entry name" value="OXIDOREDUCTASE CATD-RELATED"/>
    <property type="match status" value="1"/>
</dbReference>
<feature type="transmembrane region" description="Helical" evidence="7">
    <location>
        <begin position="84"/>
        <end position="104"/>
    </location>
</feature>
<evidence type="ECO:0000256" key="3">
    <source>
        <dbReference type="ARBA" id="ARBA00022475"/>
    </source>
</evidence>
<evidence type="ECO:0000256" key="4">
    <source>
        <dbReference type="ARBA" id="ARBA00022692"/>
    </source>
</evidence>
<feature type="transmembrane region" description="Helical" evidence="7">
    <location>
        <begin position="12"/>
        <end position="31"/>
    </location>
</feature>
<keyword evidence="5 7" id="KW-1133">Transmembrane helix</keyword>
<dbReference type="AlphaFoldDB" id="A0A3E1NI75"/>
<dbReference type="PANTHER" id="PTHR33452:SF1">
    <property type="entry name" value="INNER MEMBRANE PROTEIN YPHA-RELATED"/>
    <property type="match status" value="1"/>
</dbReference>
<evidence type="ECO:0000256" key="5">
    <source>
        <dbReference type="ARBA" id="ARBA00022989"/>
    </source>
</evidence>
<evidence type="ECO:0000313" key="9">
    <source>
        <dbReference type="Proteomes" id="UP000261284"/>
    </source>
</evidence>
<dbReference type="GO" id="GO:0005886">
    <property type="term" value="C:plasma membrane"/>
    <property type="evidence" value="ECO:0007669"/>
    <property type="project" value="UniProtKB-SubCell"/>
</dbReference>
<protein>
    <submittedName>
        <fullName evidence="8">DoxX family protein</fullName>
    </submittedName>
</protein>
<dbReference type="OrthoDB" id="9813193at2"/>
<comment type="similarity">
    <text evidence="2">Belongs to the DoxX family.</text>
</comment>
<comment type="subcellular location">
    <subcellularLocation>
        <location evidence="1">Cell membrane</location>
        <topology evidence="1">Multi-pass membrane protein</topology>
    </subcellularLocation>
</comment>
<keyword evidence="6 7" id="KW-0472">Membrane</keyword>
<dbReference type="Pfam" id="PF07681">
    <property type="entry name" value="DoxX"/>
    <property type="match status" value="1"/>
</dbReference>
<dbReference type="EMBL" id="QTJU01000004">
    <property type="protein sequence ID" value="RFM27571.1"/>
    <property type="molecule type" value="Genomic_DNA"/>
</dbReference>
<dbReference type="Proteomes" id="UP000261284">
    <property type="component" value="Unassembled WGS sequence"/>
</dbReference>
<evidence type="ECO:0000256" key="2">
    <source>
        <dbReference type="ARBA" id="ARBA00006679"/>
    </source>
</evidence>
<dbReference type="InterPro" id="IPR051907">
    <property type="entry name" value="DoxX-like_oxidoreductase"/>
</dbReference>
<name>A0A3E1NI75_9BACT</name>
<gene>
    <name evidence="8" type="ORF">DXN05_12690</name>
</gene>
<evidence type="ECO:0000313" key="8">
    <source>
        <dbReference type="EMBL" id="RFM27571.1"/>
    </source>
</evidence>
<accession>A0A3E1NI75</accession>
<dbReference type="RefSeq" id="WP_116847648.1">
    <property type="nucleotide sequence ID" value="NZ_QTJU01000004.1"/>
</dbReference>
<keyword evidence="3" id="KW-1003">Cell membrane</keyword>
<organism evidence="8 9">
    <name type="scientific">Deminuibacter soli</name>
    <dbReference type="NCBI Taxonomy" id="2291815"/>
    <lineage>
        <taxon>Bacteria</taxon>
        <taxon>Pseudomonadati</taxon>
        <taxon>Bacteroidota</taxon>
        <taxon>Chitinophagia</taxon>
        <taxon>Chitinophagales</taxon>
        <taxon>Chitinophagaceae</taxon>
        <taxon>Deminuibacter</taxon>
    </lineage>
</organism>
<proteinExistence type="inferred from homology"/>
<feature type="transmembrane region" description="Helical" evidence="7">
    <location>
        <begin position="110"/>
        <end position="130"/>
    </location>
</feature>
<evidence type="ECO:0000256" key="6">
    <source>
        <dbReference type="ARBA" id="ARBA00023136"/>
    </source>
</evidence>